<dbReference type="PROSITE" id="PS00965">
    <property type="entry name" value="PMI_I_1"/>
    <property type="match status" value="1"/>
</dbReference>
<dbReference type="GO" id="GO:0009298">
    <property type="term" value="P:GDP-mannose biosynthetic process"/>
    <property type="evidence" value="ECO:0007669"/>
    <property type="project" value="UniProtKB-UniPathway"/>
</dbReference>
<evidence type="ECO:0000256" key="14">
    <source>
        <dbReference type="RuleBase" id="RU004248"/>
    </source>
</evidence>
<evidence type="ECO:0000256" key="4">
    <source>
        <dbReference type="ARBA" id="ARBA00011956"/>
    </source>
</evidence>
<evidence type="ECO:0000256" key="1">
    <source>
        <dbReference type="ARBA" id="ARBA00000757"/>
    </source>
</evidence>
<keyword evidence="6 11" id="KW-0479">Metal-binding</keyword>
<comment type="function">
    <text evidence="9">Isomerase that catalyzes the interconversion of fructose-6-P and mannose-6-P and has a critical role in the supply of D-mannose derivatives required for many eukaryotic glycosylation reactions.</text>
</comment>
<dbReference type="InterPro" id="IPR016305">
    <property type="entry name" value="Mannose-6-P_Isomerase"/>
</dbReference>
<dbReference type="FunFam" id="2.60.120.10:FF:000044">
    <property type="entry name" value="Mannose-6-phosphate isomerase"/>
    <property type="match status" value="1"/>
</dbReference>
<dbReference type="GO" id="GO:0004476">
    <property type="term" value="F:mannose-6-phosphate isomerase activity"/>
    <property type="evidence" value="ECO:0007669"/>
    <property type="project" value="UniProtKB-EC"/>
</dbReference>
<evidence type="ECO:0000313" key="18">
    <source>
        <dbReference type="Ensembl" id="ENSCSAVP00000010535.1"/>
    </source>
</evidence>
<sequence length="412" mass="45024">KVYKLNGAVQQYAWGKIGDNSMVAKLCSQGNSDFTIDSNQPYAELWMGAHPKAPSGVVGKNISLLQMLNEQPELLGQKVNTKFGSLPYLFKVLSVNKSLSIQAHPNKQLAQKLHSEHPDIYKDPNHKPEMAIALTPFEALCGFRPLSEISNFLDDVPELAAVVGQTACGKLKAELGGVHPESAALKECFSNVILCSKDIREQQLSQLVTRVKELKANSQDLSSVNGELLLKLNSQFPGDVGCFVIYFLNHINLAPGEALFLGANVPHAYLYGDCIECMACSDNVVRAGLTPKLVDADTLCEMLEYEPTSASERLFTPCKSSDPNETVYNPPVEDFAVVKVHVKSGDYIFSEYESASILIFISGGAKIQENDQTISAGTILFVPANVRLAVKVTEEIIAYRAVTVSQMFLFTV</sequence>
<evidence type="ECO:0000256" key="12">
    <source>
        <dbReference type="RuleBase" id="RU000611"/>
    </source>
</evidence>
<evidence type="ECO:0000259" key="15">
    <source>
        <dbReference type="Pfam" id="PF01238"/>
    </source>
</evidence>
<keyword evidence="19" id="KW-1185">Reference proteome</keyword>
<evidence type="ECO:0000256" key="8">
    <source>
        <dbReference type="ARBA" id="ARBA00023235"/>
    </source>
</evidence>
<dbReference type="PRINTS" id="PR00714">
    <property type="entry name" value="MAN6PISMRASE"/>
</dbReference>
<dbReference type="PIRSF" id="PIRSF001480">
    <property type="entry name" value="Mannose-6-phosphate_isomerase"/>
    <property type="match status" value="1"/>
</dbReference>
<dbReference type="PANTHER" id="PTHR10309:SF0">
    <property type="entry name" value="MANNOSE-6-PHOSPHATE ISOMERASE"/>
    <property type="match status" value="1"/>
</dbReference>
<evidence type="ECO:0000256" key="9">
    <source>
        <dbReference type="ARBA" id="ARBA00043915"/>
    </source>
</evidence>
<dbReference type="FunCoup" id="H2YYX4">
    <property type="interactions" value="283"/>
</dbReference>
<dbReference type="InterPro" id="IPR046456">
    <property type="entry name" value="PMI_typeI_C"/>
</dbReference>
<dbReference type="Pfam" id="PF01238">
    <property type="entry name" value="PMI_typeI_C"/>
    <property type="match status" value="1"/>
</dbReference>
<keyword evidence="7 11" id="KW-0862">Zinc</keyword>
<feature type="domain" description="Phosphomannose isomerase type I C-terminal" evidence="15">
    <location>
        <begin position="328"/>
        <end position="368"/>
    </location>
</feature>
<dbReference type="eggNOG" id="KOG2757">
    <property type="taxonomic scope" value="Eukaryota"/>
</dbReference>
<dbReference type="GeneTree" id="ENSGT00390000016075"/>
<evidence type="ECO:0000313" key="19">
    <source>
        <dbReference type="Proteomes" id="UP000007875"/>
    </source>
</evidence>
<keyword evidence="8 12" id="KW-0413">Isomerase</keyword>
<dbReference type="InterPro" id="IPR046457">
    <property type="entry name" value="PMI_typeI_cat"/>
</dbReference>
<dbReference type="OMA" id="DIGLFCG"/>
<feature type="binding site" evidence="11">
    <location>
        <position position="267"/>
    </location>
    <ligand>
        <name>Zn(2+)</name>
        <dbReference type="ChEBI" id="CHEBI:29105"/>
    </ligand>
</feature>
<protein>
    <recommendedName>
        <fullName evidence="5 12">Mannose-6-phosphate isomerase</fullName>
        <ecNumber evidence="4 12">5.3.1.8</ecNumber>
    </recommendedName>
</protein>
<dbReference type="InterPro" id="IPR011051">
    <property type="entry name" value="RmlC_Cupin_sf"/>
</dbReference>
<evidence type="ECO:0000256" key="2">
    <source>
        <dbReference type="ARBA" id="ARBA00004666"/>
    </source>
</evidence>
<dbReference type="PROSITE" id="PS00966">
    <property type="entry name" value="PMI_I_2"/>
    <property type="match status" value="1"/>
</dbReference>
<dbReference type="Ensembl" id="ENSCSAVT00000010662.1">
    <property type="protein sequence ID" value="ENSCSAVP00000010535.1"/>
    <property type="gene ID" value="ENSCSAVG00000006194.1"/>
</dbReference>
<dbReference type="InParanoid" id="H2YYX4"/>
<feature type="binding site" evidence="11">
    <location>
        <position position="102"/>
    </location>
    <ligand>
        <name>Zn(2+)</name>
        <dbReference type="ChEBI" id="CHEBI:29105"/>
    </ligand>
</feature>
<dbReference type="GO" id="GO:0005829">
    <property type="term" value="C:cytosol"/>
    <property type="evidence" value="ECO:0007669"/>
    <property type="project" value="TreeGrafter"/>
</dbReference>
<dbReference type="Pfam" id="PF20511">
    <property type="entry name" value="PMI_typeI_cat"/>
    <property type="match status" value="1"/>
</dbReference>
<dbReference type="CDD" id="cd07011">
    <property type="entry name" value="cupin_PMI_type_I_N"/>
    <property type="match status" value="1"/>
</dbReference>
<evidence type="ECO:0000256" key="11">
    <source>
        <dbReference type="PIRSR" id="PIRSR001480-2"/>
    </source>
</evidence>
<dbReference type="InterPro" id="IPR014710">
    <property type="entry name" value="RmlC-like_jellyroll"/>
</dbReference>
<dbReference type="GO" id="GO:0005975">
    <property type="term" value="P:carbohydrate metabolic process"/>
    <property type="evidence" value="ECO:0007669"/>
    <property type="project" value="InterPro"/>
</dbReference>
<evidence type="ECO:0000256" key="10">
    <source>
        <dbReference type="PIRSR" id="PIRSR001480-1"/>
    </source>
</evidence>
<dbReference type="Pfam" id="PF20512">
    <property type="entry name" value="PMI_typeI_hel"/>
    <property type="match status" value="1"/>
</dbReference>
<dbReference type="InterPro" id="IPR001250">
    <property type="entry name" value="Man6P_Isoase-1"/>
</dbReference>
<feature type="binding site" evidence="11">
    <location>
        <position position="129"/>
    </location>
    <ligand>
        <name>Zn(2+)</name>
        <dbReference type="ChEBI" id="CHEBI:29105"/>
    </ligand>
</feature>
<evidence type="ECO:0000259" key="16">
    <source>
        <dbReference type="Pfam" id="PF20511"/>
    </source>
</evidence>
<dbReference type="Gene3D" id="1.10.441.10">
    <property type="entry name" value="Phosphomannose Isomerase, domain 2"/>
    <property type="match status" value="1"/>
</dbReference>
<evidence type="ECO:0000256" key="7">
    <source>
        <dbReference type="ARBA" id="ARBA00022833"/>
    </source>
</evidence>
<evidence type="ECO:0000256" key="13">
    <source>
        <dbReference type="RuleBase" id="RU004189"/>
    </source>
</evidence>
<dbReference type="EC" id="5.3.1.8" evidence="4 12"/>
<dbReference type="GO" id="GO:0008270">
    <property type="term" value="F:zinc ion binding"/>
    <property type="evidence" value="ECO:0007669"/>
    <property type="project" value="InterPro"/>
</dbReference>
<feature type="domain" description="Phosphomannose isomerase type I helical insertion" evidence="17">
    <location>
        <begin position="167"/>
        <end position="248"/>
    </location>
</feature>
<proteinExistence type="inferred from homology"/>
<dbReference type="AlphaFoldDB" id="H2YYX4"/>
<accession>H2YYX4</accession>
<reference evidence="18" key="2">
    <citation type="submission" date="2025-08" db="UniProtKB">
        <authorList>
            <consortium name="Ensembl"/>
        </authorList>
    </citation>
    <scope>IDENTIFICATION</scope>
</reference>
<evidence type="ECO:0000259" key="17">
    <source>
        <dbReference type="Pfam" id="PF20512"/>
    </source>
</evidence>
<feature type="domain" description="Phosphomannose isomerase type I catalytic" evidence="16">
    <location>
        <begin position="3"/>
        <end position="146"/>
    </location>
</feature>
<organism evidence="18 19">
    <name type="scientific">Ciona savignyi</name>
    <name type="common">Pacific transparent sea squirt</name>
    <dbReference type="NCBI Taxonomy" id="51511"/>
    <lineage>
        <taxon>Eukaryota</taxon>
        <taxon>Metazoa</taxon>
        <taxon>Chordata</taxon>
        <taxon>Tunicata</taxon>
        <taxon>Ascidiacea</taxon>
        <taxon>Phlebobranchia</taxon>
        <taxon>Cionidae</taxon>
        <taxon>Ciona</taxon>
    </lineage>
</organism>
<dbReference type="SUPFAM" id="SSF51182">
    <property type="entry name" value="RmlC-like cupins"/>
    <property type="match status" value="1"/>
</dbReference>
<reference evidence="18" key="3">
    <citation type="submission" date="2025-09" db="UniProtKB">
        <authorList>
            <consortium name="Ensembl"/>
        </authorList>
    </citation>
    <scope>IDENTIFICATION</scope>
</reference>
<dbReference type="NCBIfam" id="TIGR00218">
    <property type="entry name" value="manA"/>
    <property type="match status" value="1"/>
</dbReference>
<dbReference type="Gene3D" id="2.60.120.10">
    <property type="entry name" value="Jelly Rolls"/>
    <property type="match status" value="2"/>
</dbReference>
<dbReference type="PANTHER" id="PTHR10309">
    <property type="entry name" value="MANNOSE-6-PHOSPHATE ISOMERASE"/>
    <property type="match status" value="1"/>
</dbReference>
<feature type="active site" evidence="10">
    <location>
        <position position="286"/>
    </location>
</feature>
<dbReference type="InterPro" id="IPR046458">
    <property type="entry name" value="PMI_typeI_hel"/>
</dbReference>
<reference evidence="19" key="1">
    <citation type="submission" date="2003-08" db="EMBL/GenBank/DDBJ databases">
        <authorList>
            <person name="Birren B."/>
            <person name="Nusbaum C."/>
            <person name="Abebe A."/>
            <person name="Abouelleil A."/>
            <person name="Adekoya E."/>
            <person name="Ait-zahra M."/>
            <person name="Allen N."/>
            <person name="Allen T."/>
            <person name="An P."/>
            <person name="Anderson M."/>
            <person name="Anderson S."/>
            <person name="Arachchi H."/>
            <person name="Armbruster J."/>
            <person name="Bachantsang P."/>
            <person name="Baldwin J."/>
            <person name="Barry A."/>
            <person name="Bayul T."/>
            <person name="Blitshsteyn B."/>
            <person name="Bloom T."/>
            <person name="Blye J."/>
            <person name="Boguslavskiy L."/>
            <person name="Borowsky M."/>
            <person name="Boukhgalter B."/>
            <person name="Brunache A."/>
            <person name="Butler J."/>
            <person name="Calixte N."/>
            <person name="Calvo S."/>
            <person name="Camarata J."/>
            <person name="Campo K."/>
            <person name="Chang J."/>
            <person name="Cheshatsang Y."/>
            <person name="Citroen M."/>
            <person name="Collymore A."/>
            <person name="Considine T."/>
            <person name="Cook A."/>
            <person name="Cooke P."/>
            <person name="Corum B."/>
            <person name="Cuomo C."/>
            <person name="David R."/>
            <person name="Dawoe T."/>
            <person name="Degray S."/>
            <person name="Dodge S."/>
            <person name="Dooley K."/>
            <person name="Dorje P."/>
            <person name="Dorjee K."/>
            <person name="Dorris L."/>
            <person name="Duffey N."/>
            <person name="Dupes A."/>
            <person name="Elkins T."/>
            <person name="Engels R."/>
            <person name="Erickson J."/>
            <person name="Farina A."/>
            <person name="Faro S."/>
            <person name="Ferreira P."/>
            <person name="Fischer H."/>
            <person name="Fitzgerald M."/>
            <person name="Foley K."/>
            <person name="Gage D."/>
            <person name="Galagan J."/>
            <person name="Gearin G."/>
            <person name="Gnerre S."/>
            <person name="Gnirke A."/>
            <person name="Goyette A."/>
            <person name="Graham J."/>
            <person name="Grandbois E."/>
            <person name="Gyaltsen K."/>
            <person name="Hafez N."/>
            <person name="Hagopian D."/>
            <person name="Hagos B."/>
            <person name="Hall J."/>
            <person name="Hatcher B."/>
            <person name="Heller A."/>
            <person name="Higgins H."/>
            <person name="Honan T."/>
            <person name="Horn A."/>
            <person name="Houde N."/>
            <person name="Hughes L."/>
            <person name="Hulme W."/>
            <person name="Husby E."/>
            <person name="Iliev I."/>
            <person name="Jaffe D."/>
            <person name="Jones C."/>
            <person name="Kamal M."/>
            <person name="Kamat A."/>
            <person name="Kamvysselis M."/>
            <person name="Karlsson E."/>
            <person name="Kells C."/>
            <person name="Kieu A."/>
            <person name="Kisner P."/>
            <person name="Kodira C."/>
            <person name="Kulbokas E."/>
            <person name="Labutti K."/>
            <person name="Lama D."/>
            <person name="Landers T."/>
            <person name="Leger J."/>
            <person name="Levine S."/>
            <person name="Lewis D."/>
            <person name="Lewis T."/>
            <person name="Lindblad-toh K."/>
            <person name="Liu X."/>
            <person name="Lokyitsang T."/>
            <person name="Lokyitsang Y."/>
            <person name="Lucien O."/>
            <person name="Lui A."/>
            <person name="Ma L.J."/>
            <person name="Mabbitt R."/>
            <person name="Macdonald J."/>
            <person name="Maclean C."/>
            <person name="Major J."/>
            <person name="Manning J."/>
            <person name="Marabella R."/>
            <person name="Maru K."/>
            <person name="Matthews C."/>
            <person name="Mauceli E."/>
            <person name="Mccarthy M."/>
            <person name="Mcdonough S."/>
            <person name="Mcghee T."/>
            <person name="Meldrim J."/>
            <person name="Meneus L."/>
            <person name="Mesirov J."/>
            <person name="Mihalev A."/>
            <person name="Mihova T."/>
            <person name="Mikkelsen T."/>
            <person name="Mlenga V."/>
            <person name="Moru K."/>
            <person name="Mozes J."/>
            <person name="Mulrain L."/>
            <person name="Munson G."/>
            <person name="Naylor J."/>
            <person name="Newes C."/>
            <person name="Nguyen C."/>
            <person name="Nguyen N."/>
            <person name="Nguyen T."/>
            <person name="Nicol R."/>
            <person name="Nielsen C."/>
            <person name="Nizzari M."/>
            <person name="Norbu C."/>
            <person name="Norbu N."/>
            <person name="O'donnell P."/>
            <person name="Okoawo O."/>
            <person name="O'leary S."/>
            <person name="Omotosho B."/>
            <person name="O'neill K."/>
            <person name="Osman S."/>
            <person name="Parker S."/>
            <person name="Perrin D."/>
            <person name="Phunkhang P."/>
            <person name="Piqani B."/>
            <person name="Purcell S."/>
            <person name="Rachupka T."/>
            <person name="Ramasamy U."/>
            <person name="Rameau R."/>
            <person name="Ray V."/>
            <person name="Raymond C."/>
            <person name="Retta R."/>
            <person name="Richardson S."/>
            <person name="Rise C."/>
            <person name="Rodriguez J."/>
            <person name="Rogers J."/>
            <person name="Rogov P."/>
            <person name="Rutman M."/>
            <person name="Schupbach R."/>
            <person name="Seaman C."/>
            <person name="Settipalli S."/>
            <person name="Sharpe T."/>
            <person name="Sheridan J."/>
            <person name="Sherpa N."/>
            <person name="Shi J."/>
            <person name="Smirnov S."/>
            <person name="Smith C."/>
            <person name="Sougnez C."/>
            <person name="Spencer B."/>
            <person name="Stalker J."/>
            <person name="Stange-thomann N."/>
            <person name="Stavropoulos S."/>
            <person name="Stetson K."/>
            <person name="Stone C."/>
            <person name="Stone S."/>
            <person name="Stubbs M."/>
            <person name="Talamas J."/>
            <person name="Tchuinga P."/>
            <person name="Tenzing P."/>
            <person name="Tesfaye S."/>
            <person name="Theodore J."/>
            <person name="Thoulutsang Y."/>
            <person name="Topham K."/>
            <person name="Towey S."/>
            <person name="Tsamla T."/>
            <person name="Tsomo N."/>
            <person name="Vallee D."/>
            <person name="Vassiliev H."/>
            <person name="Venkataraman V."/>
            <person name="Vinson J."/>
            <person name="Vo A."/>
            <person name="Wade C."/>
            <person name="Wang S."/>
            <person name="Wangchuk T."/>
            <person name="Wangdi T."/>
            <person name="Whittaker C."/>
            <person name="Wilkinson J."/>
            <person name="Wu Y."/>
            <person name="Wyman D."/>
            <person name="Yadav S."/>
            <person name="Yang S."/>
            <person name="Yang X."/>
            <person name="Yeager S."/>
            <person name="Yee E."/>
            <person name="Young G."/>
            <person name="Zainoun J."/>
            <person name="Zembeck L."/>
            <person name="Zimmer A."/>
            <person name="Zody M."/>
            <person name="Lander E."/>
        </authorList>
    </citation>
    <scope>NUCLEOTIDE SEQUENCE [LARGE SCALE GENOMIC DNA]</scope>
</reference>
<dbReference type="FunFam" id="1.10.441.10:FF:000001">
    <property type="entry name" value="Mannose-6-phosphate isomerase"/>
    <property type="match status" value="1"/>
</dbReference>
<dbReference type="UniPathway" id="UPA00126">
    <property type="reaction ID" value="UER00423"/>
</dbReference>
<dbReference type="Proteomes" id="UP000007875">
    <property type="component" value="Unassembled WGS sequence"/>
</dbReference>
<comment type="cofactor">
    <cofactor evidence="11 12">
        <name>Zn(2+)</name>
        <dbReference type="ChEBI" id="CHEBI:29105"/>
    </cofactor>
    <text evidence="11 12">Binds 1 zinc ion per subunit.</text>
</comment>
<evidence type="ECO:0000256" key="5">
    <source>
        <dbReference type="ARBA" id="ARBA00018236"/>
    </source>
</evidence>
<comment type="similarity">
    <text evidence="3 13">Belongs to the mannose-6-phosphate isomerase type 1 family.</text>
</comment>
<feature type="binding site" evidence="11">
    <location>
        <position position="104"/>
    </location>
    <ligand>
        <name>Zn(2+)</name>
        <dbReference type="ChEBI" id="CHEBI:29105"/>
    </ligand>
</feature>
<dbReference type="InterPro" id="IPR018050">
    <property type="entry name" value="Pmannose_isomerase-type1_CS"/>
</dbReference>
<evidence type="ECO:0000256" key="3">
    <source>
        <dbReference type="ARBA" id="ARBA00010772"/>
    </source>
</evidence>
<dbReference type="STRING" id="51511.ENSCSAVP00000010535"/>
<evidence type="ECO:0000256" key="6">
    <source>
        <dbReference type="ARBA" id="ARBA00022723"/>
    </source>
</evidence>
<name>H2YYX4_CIOSA</name>
<comment type="pathway">
    <text evidence="2 14">Nucleotide-sugar biosynthesis; GDP-alpha-D-mannose biosynthesis; alpha-D-mannose 1-phosphate from D-fructose 6-phosphate: step 1/2.</text>
</comment>
<comment type="catalytic activity">
    <reaction evidence="1 12">
        <text>D-mannose 6-phosphate = D-fructose 6-phosphate</text>
        <dbReference type="Rhea" id="RHEA:12356"/>
        <dbReference type="ChEBI" id="CHEBI:58735"/>
        <dbReference type="ChEBI" id="CHEBI:61527"/>
        <dbReference type="EC" id="5.3.1.8"/>
    </reaction>
</comment>